<keyword evidence="2" id="KW-1185">Reference proteome</keyword>
<dbReference type="EMBL" id="BNEB01000003">
    <property type="protein sequence ID" value="GHI62222.1"/>
    <property type="molecule type" value="Genomic_DNA"/>
</dbReference>
<accession>A0ABQ3S2M7</accession>
<comment type="caution">
    <text evidence="1">The sequence shown here is derived from an EMBL/GenBank/DDBJ whole genome shotgun (WGS) entry which is preliminary data.</text>
</comment>
<sequence length="129" mass="13350">MAAGFPPGFPADFPDVPADAAAAGAVPAPRLPAVAAATDTTAAARTIARRPIAPAMISPAYGFPLVFGTSWKQASPHRKRQVMAERPPAWDRAGVPINGRSLRTFNLPLHSLDVLVTLGARMCGRAAAG</sequence>
<evidence type="ECO:0000313" key="2">
    <source>
        <dbReference type="Proteomes" id="UP000649259"/>
    </source>
</evidence>
<organism evidence="1 2">
    <name type="scientific">Streptomyces asoensis</name>
    <dbReference type="NCBI Taxonomy" id="249586"/>
    <lineage>
        <taxon>Bacteria</taxon>
        <taxon>Bacillati</taxon>
        <taxon>Actinomycetota</taxon>
        <taxon>Actinomycetes</taxon>
        <taxon>Kitasatosporales</taxon>
        <taxon>Streptomycetaceae</taxon>
        <taxon>Streptomyces</taxon>
    </lineage>
</organism>
<reference evidence="2" key="1">
    <citation type="submission" date="2023-07" db="EMBL/GenBank/DDBJ databases">
        <title>Whole genome shotgun sequence of Streptomyces cacaoi subsp. asoensis NBRC 13813.</title>
        <authorList>
            <person name="Komaki H."/>
            <person name="Tamura T."/>
        </authorList>
    </citation>
    <scope>NUCLEOTIDE SEQUENCE [LARGE SCALE GENOMIC DNA]</scope>
    <source>
        <strain evidence="2">NBRC 13813</strain>
    </source>
</reference>
<name>A0ABQ3S2M7_9ACTN</name>
<dbReference type="Proteomes" id="UP000649259">
    <property type="component" value="Unassembled WGS sequence"/>
</dbReference>
<evidence type="ECO:0000313" key="1">
    <source>
        <dbReference type="EMBL" id="GHI62222.1"/>
    </source>
</evidence>
<protein>
    <submittedName>
        <fullName evidence="1">Uncharacterized protein</fullName>
    </submittedName>
</protein>
<gene>
    <name evidence="1" type="ORF">Saso_38720</name>
</gene>
<proteinExistence type="predicted"/>